<sequence length="110" mass="12546">MRGGRRGSYRRPYNNGNQYSQGSQGPRGNGMDLDYDAPRRQQQHPLPQAPAQQVQQPVQQQQQHSQSNHQLTRQLSCQSKTCITMFVFLKRAVLLTPLPTITITITRDTI</sequence>
<evidence type="ECO:0000313" key="2">
    <source>
        <dbReference type="EMBL" id="ORY51679.1"/>
    </source>
</evidence>
<comment type="caution">
    <text evidence="2">The sequence shown here is derived from an EMBL/GenBank/DDBJ whole genome shotgun (WGS) entry which is preliminary data.</text>
</comment>
<feature type="compositionally biased region" description="Low complexity" evidence="1">
    <location>
        <begin position="43"/>
        <end position="71"/>
    </location>
</feature>
<dbReference type="AlphaFoldDB" id="A0A1Y2CXB5"/>
<dbReference type="Proteomes" id="UP000193642">
    <property type="component" value="Unassembled WGS sequence"/>
</dbReference>
<protein>
    <submittedName>
        <fullName evidence="2">Uncharacterized protein</fullName>
    </submittedName>
</protein>
<accession>A0A1Y2CXB5</accession>
<gene>
    <name evidence="2" type="ORF">BCR33DRAFT_461658</name>
</gene>
<keyword evidence="3" id="KW-1185">Reference proteome</keyword>
<evidence type="ECO:0000313" key="3">
    <source>
        <dbReference type="Proteomes" id="UP000193642"/>
    </source>
</evidence>
<dbReference type="EMBL" id="MCGO01000005">
    <property type="protein sequence ID" value="ORY51679.1"/>
    <property type="molecule type" value="Genomic_DNA"/>
</dbReference>
<evidence type="ECO:0000256" key="1">
    <source>
        <dbReference type="SAM" id="MobiDB-lite"/>
    </source>
</evidence>
<name>A0A1Y2CXB5_9FUNG</name>
<organism evidence="2 3">
    <name type="scientific">Rhizoclosmatium globosum</name>
    <dbReference type="NCBI Taxonomy" id="329046"/>
    <lineage>
        <taxon>Eukaryota</taxon>
        <taxon>Fungi</taxon>
        <taxon>Fungi incertae sedis</taxon>
        <taxon>Chytridiomycota</taxon>
        <taxon>Chytridiomycota incertae sedis</taxon>
        <taxon>Chytridiomycetes</taxon>
        <taxon>Chytridiales</taxon>
        <taxon>Chytriomycetaceae</taxon>
        <taxon>Rhizoclosmatium</taxon>
    </lineage>
</organism>
<feature type="region of interest" description="Disordered" evidence="1">
    <location>
        <begin position="1"/>
        <end position="74"/>
    </location>
</feature>
<reference evidence="2 3" key="1">
    <citation type="submission" date="2016-07" db="EMBL/GenBank/DDBJ databases">
        <title>Pervasive Adenine N6-methylation of Active Genes in Fungi.</title>
        <authorList>
            <consortium name="DOE Joint Genome Institute"/>
            <person name="Mondo S.J."/>
            <person name="Dannebaum R.O."/>
            <person name="Kuo R.C."/>
            <person name="Labutti K."/>
            <person name="Haridas S."/>
            <person name="Kuo A."/>
            <person name="Salamov A."/>
            <person name="Ahrendt S.R."/>
            <person name="Lipzen A."/>
            <person name="Sullivan W."/>
            <person name="Andreopoulos W.B."/>
            <person name="Clum A."/>
            <person name="Lindquist E."/>
            <person name="Daum C."/>
            <person name="Ramamoorthy G.K."/>
            <person name="Gryganskyi A."/>
            <person name="Culley D."/>
            <person name="Magnuson J.K."/>
            <person name="James T.Y."/>
            <person name="O'Malley M.A."/>
            <person name="Stajich J.E."/>
            <person name="Spatafora J.W."/>
            <person name="Visel A."/>
            <person name="Grigoriev I.V."/>
        </authorList>
    </citation>
    <scope>NUCLEOTIDE SEQUENCE [LARGE SCALE GENOMIC DNA]</scope>
    <source>
        <strain evidence="2 3">JEL800</strain>
    </source>
</reference>
<proteinExistence type="predicted"/>